<accession>A0A846XYN0</accession>
<keyword evidence="5" id="KW-1185">Reference proteome</keyword>
<organism evidence="4 5">
    <name type="scientific">Nocardia vermiculata</name>
    <dbReference type="NCBI Taxonomy" id="257274"/>
    <lineage>
        <taxon>Bacteria</taxon>
        <taxon>Bacillati</taxon>
        <taxon>Actinomycetota</taxon>
        <taxon>Actinomycetes</taxon>
        <taxon>Mycobacteriales</taxon>
        <taxon>Nocardiaceae</taxon>
        <taxon>Nocardia</taxon>
    </lineage>
</organism>
<dbReference type="PANTHER" id="PTHR24321:SF8">
    <property type="entry name" value="ESTRADIOL 17-BETA-DEHYDROGENASE 8-RELATED"/>
    <property type="match status" value="1"/>
</dbReference>
<dbReference type="FunFam" id="3.40.50.720:FF:000084">
    <property type="entry name" value="Short-chain dehydrogenase reductase"/>
    <property type="match status" value="1"/>
</dbReference>
<evidence type="ECO:0000313" key="4">
    <source>
        <dbReference type="EMBL" id="NKY50885.1"/>
    </source>
</evidence>
<dbReference type="RefSeq" id="WP_067873851.1">
    <property type="nucleotide sequence ID" value="NZ_JAAXOP010000005.1"/>
</dbReference>
<dbReference type="SUPFAM" id="SSF51735">
    <property type="entry name" value="NAD(P)-binding Rossmann-fold domains"/>
    <property type="match status" value="1"/>
</dbReference>
<dbReference type="NCBIfam" id="TIGR03971">
    <property type="entry name" value="SDR_subfam_1"/>
    <property type="match status" value="1"/>
</dbReference>
<comment type="similarity">
    <text evidence="1">Belongs to the short-chain dehydrogenases/reductases (SDR) family.</text>
</comment>
<evidence type="ECO:0000256" key="3">
    <source>
        <dbReference type="ARBA" id="ARBA00023027"/>
    </source>
</evidence>
<dbReference type="Proteomes" id="UP000565711">
    <property type="component" value="Unassembled WGS sequence"/>
</dbReference>
<dbReference type="PRINTS" id="PR00081">
    <property type="entry name" value="GDHRDH"/>
</dbReference>
<dbReference type="InterPro" id="IPR036291">
    <property type="entry name" value="NAD(P)-bd_dom_sf"/>
</dbReference>
<name>A0A846XYN0_9NOCA</name>
<dbReference type="Gene3D" id="3.40.50.720">
    <property type="entry name" value="NAD(P)-binding Rossmann-like Domain"/>
    <property type="match status" value="1"/>
</dbReference>
<dbReference type="InterPro" id="IPR002347">
    <property type="entry name" value="SDR_fam"/>
</dbReference>
<comment type="caution">
    <text evidence="4">The sequence shown here is derived from an EMBL/GenBank/DDBJ whole genome shotgun (WGS) entry which is preliminary data.</text>
</comment>
<dbReference type="GO" id="GO:0016491">
    <property type="term" value="F:oxidoreductase activity"/>
    <property type="evidence" value="ECO:0007669"/>
    <property type="project" value="UniProtKB-KW"/>
</dbReference>
<reference evidence="4 5" key="1">
    <citation type="submission" date="2020-04" db="EMBL/GenBank/DDBJ databases">
        <title>MicrobeNet Type strains.</title>
        <authorList>
            <person name="Nicholson A.C."/>
        </authorList>
    </citation>
    <scope>NUCLEOTIDE SEQUENCE [LARGE SCALE GENOMIC DNA]</scope>
    <source>
        <strain evidence="4 5">JCM 12354</strain>
    </source>
</reference>
<keyword evidence="2" id="KW-0560">Oxidoreductase</keyword>
<protein>
    <submittedName>
        <fullName evidence="4">Mycofactocin-coupled SDR family oxidoreductase</fullName>
    </submittedName>
</protein>
<evidence type="ECO:0000256" key="1">
    <source>
        <dbReference type="ARBA" id="ARBA00006484"/>
    </source>
</evidence>
<dbReference type="CDD" id="cd05233">
    <property type="entry name" value="SDR_c"/>
    <property type="match status" value="1"/>
</dbReference>
<dbReference type="InterPro" id="IPR023985">
    <property type="entry name" value="SDR_subfam_1"/>
</dbReference>
<evidence type="ECO:0000313" key="5">
    <source>
        <dbReference type="Proteomes" id="UP000565711"/>
    </source>
</evidence>
<evidence type="ECO:0000256" key="2">
    <source>
        <dbReference type="ARBA" id="ARBA00023002"/>
    </source>
</evidence>
<dbReference type="EMBL" id="JAAXOP010000005">
    <property type="protein sequence ID" value="NKY50885.1"/>
    <property type="molecule type" value="Genomic_DNA"/>
</dbReference>
<gene>
    <name evidence="4" type="ORF">HGA08_11745</name>
</gene>
<sequence>MGRVEGKVALVTGAARGQGRSHAVKLASEGADIIAVDICKDIDTIGYAMARPEDLEETARLIEKTGRRVVSLQADVRDVAALRDAVQRGIAEFGHLDVVVAQAGVAGMKGEPKWQAWIDVMDTNLIGVINTVHAALPHLKAGASVIATGSTAALMDASKVDQPGKDPGGVAYMVAKRELSMFIHEIATHLAADNIRANVVHPTNCNTDMLQSEPMYRSFRPDLEHPTLADAQPGFHVQQAMPVPWIEPEDTSNMVLFLASDESRYVTGMQMRVDAGGYLKWYDYHV</sequence>
<dbReference type="AlphaFoldDB" id="A0A846XYN0"/>
<proteinExistence type="inferred from homology"/>
<dbReference type="PANTHER" id="PTHR24321">
    <property type="entry name" value="DEHYDROGENASES, SHORT CHAIN"/>
    <property type="match status" value="1"/>
</dbReference>
<keyword evidence="3" id="KW-0520">NAD</keyword>
<dbReference type="Pfam" id="PF13561">
    <property type="entry name" value="adh_short_C2"/>
    <property type="match status" value="1"/>
</dbReference>